<organism evidence="8 9">
    <name type="scientific">Ventrimonas faecis</name>
    <dbReference type="NCBI Taxonomy" id="3133170"/>
    <lineage>
        <taxon>Bacteria</taxon>
        <taxon>Bacillati</taxon>
        <taxon>Bacillota</taxon>
        <taxon>Clostridia</taxon>
        <taxon>Lachnospirales</taxon>
        <taxon>Lachnospiraceae</taxon>
        <taxon>Ventrimonas</taxon>
    </lineage>
</organism>
<comment type="subcellular location">
    <subcellularLocation>
        <location evidence="2">Cell membrane</location>
        <topology evidence="2">Single-pass type II membrane protein</topology>
    </subcellularLocation>
    <subcellularLocation>
        <location evidence="6">Membrane</location>
        <topology evidence="6">Single-pass type II membrane protein</topology>
    </subcellularLocation>
</comment>
<evidence type="ECO:0000256" key="5">
    <source>
        <dbReference type="ARBA" id="ARBA00022801"/>
    </source>
</evidence>
<keyword evidence="6" id="KW-1133">Transmembrane helix</keyword>
<dbReference type="PRINTS" id="PR00727">
    <property type="entry name" value="LEADERPTASE"/>
</dbReference>
<evidence type="ECO:0000256" key="3">
    <source>
        <dbReference type="ARBA" id="ARBA00009370"/>
    </source>
</evidence>
<keyword evidence="5 6" id="KW-0378">Hydrolase</keyword>
<dbReference type="EC" id="3.4.21.89" evidence="4 6"/>
<gene>
    <name evidence="8" type="primary">lepB</name>
    <name evidence="8" type="ORF">WMO41_10165</name>
</gene>
<keyword evidence="6" id="KW-0812">Transmembrane</keyword>
<reference evidence="8 9" key="1">
    <citation type="submission" date="2024-03" db="EMBL/GenBank/DDBJ databases">
        <title>Human intestinal bacterial collection.</title>
        <authorList>
            <person name="Pauvert C."/>
            <person name="Hitch T.C.A."/>
            <person name="Clavel T."/>
        </authorList>
    </citation>
    <scope>NUCLEOTIDE SEQUENCE [LARGE SCALE GENOMIC DNA]</scope>
    <source>
        <strain evidence="8 9">CLA-AP-H27</strain>
    </source>
</reference>
<dbReference type="EMBL" id="JBBMFJ010000020">
    <property type="protein sequence ID" value="MEQ2563515.1"/>
    <property type="molecule type" value="Genomic_DNA"/>
</dbReference>
<dbReference type="InterPro" id="IPR019757">
    <property type="entry name" value="Pept_S26A_signal_pept_1_Lys-AS"/>
</dbReference>
<evidence type="ECO:0000259" key="7">
    <source>
        <dbReference type="Pfam" id="PF10502"/>
    </source>
</evidence>
<dbReference type="InterPro" id="IPR036286">
    <property type="entry name" value="LexA/Signal_pep-like_sf"/>
</dbReference>
<evidence type="ECO:0000256" key="4">
    <source>
        <dbReference type="ARBA" id="ARBA00013208"/>
    </source>
</evidence>
<dbReference type="NCBIfam" id="TIGR02227">
    <property type="entry name" value="sigpep_I_bact"/>
    <property type="match status" value="1"/>
</dbReference>
<dbReference type="Pfam" id="PF10502">
    <property type="entry name" value="Peptidase_S26"/>
    <property type="match status" value="1"/>
</dbReference>
<dbReference type="PANTHER" id="PTHR43390:SF1">
    <property type="entry name" value="CHLOROPLAST PROCESSING PEPTIDASE"/>
    <property type="match status" value="1"/>
</dbReference>
<dbReference type="SUPFAM" id="SSF51306">
    <property type="entry name" value="LexA/Signal peptidase"/>
    <property type="match status" value="1"/>
</dbReference>
<dbReference type="GO" id="GO:0009003">
    <property type="term" value="F:signal peptidase activity"/>
    <property type="evidence" value="ECO:0007669"/>
    <property type="project" value="UniProtKB-EC"/>
</dbReference>
<name>A0ABV1HMG1_9FIRM</name>
<comment type="similarity">
    <text evidence="3 6">Belongs to the peptidase S26 family.</text>
</comment>
<dbReference type="PANTHER" id="PTHR43390">
    <property type="entry name" value="SIGNAL PEPTIDASE I"/>
    <property type="match status" value="1"/>
</dbReference>
<evidence type="ECO:0000256" key="6">
    <source>
        <dbReference type="RuleBase" id="RU362042"/>
    </source>
</evidence>
<comment type="catalytic activity">
    <reaction evidence="1 6">
        <text>Cleavage of hydrophobic, N-terminal signal or leader sequences from secreted and periplasmic proteins.</text>
        <dbReference type="EC" id="3.4.21.89"/>
    </reaction>
</comment>
<dbReference type="Gene3D" id="2.10.109.10">
    <property type="entry name" value="Umud Fragment, subunit A"/>
    <property type="match status" value="1"/>
</dbReference>
<dbReference type="Proteomes" id="UP001437460">
    <property type="component" value="Unassembled WGS sequence"/>
</dbReference>
<proteinExistence type="inferred from homology"/>
<dbReference type="CDD" id="cd06530">
    <property type="entry name" value="S26_SPase_I"/>
    <property type="match status" value="1"/>
</dbReference>
<evidence type="ECO:0000313" key="9">
    <source>
        <dbReference type="Proteomes" id="UP001437460"/>
    </source>
</evidence>
<keyword evidence="6" id="KW-0645">Protease</keyword>
<dbReference type="InterPro" id="IPR000223">
    <property type="entry name" value="Pept_S26A_signal_pept_1"/>
</dbReference>
<evidence type="ECO:0000256" key="2">
    <source>
        <dbReference type="ARBA" id="ARBA00004401"/>
    </source>
</evidence>
<comment type="caution">
    <text evidence="8">The sequence shown here is derived from an EMBL/GenBank/DDBJ whole genome shotgun (WGS) entry which is preliminary data.</text>
</comment>
<protein>
    <recommendedName>
        <fullName evidence="4 6">Signal peptidase I</fullName>
        <ecNumber evidence="4 6">3.4.21.89</ecNumber>
    </recommendedName>
</protein>
<evidence type="ECO:0000256" key="1">
    <source>
        <dbReference type="ARBA" id="ARBA00000677"/>
    </source>
</evidence>
<feature type="transmembrane region" description="Helical" evidence="6">
    <location>
        <begin position="7"/>
        <end position="28"/>
    </location>
</feature>
<sequence length="171" mass="19856">MGKEIFEWVKIVVSAALIAFVLNTFIIANSEVPSGSMENTIMTGDRVIGSRLSYRFEDPKRGDIAIFRFPDNEKIYYVKRIIGLPGETVDIVDGKVYINGSDEPLDEPYIREPMIPEEPMHFEVPENSYFMMGDNRNYSMDARRWENTYVKREKIIAKVLFRYFPKPGILK</sequence>
<keyword evidence="6" id="KW-0472">Membrane</keyword>
<accession>A0ABV1HMG1</accession>
<dbReference type="InterPro" id="IPR019533">
    <property type="entry name" value="Peptidase_S26"/>
</dbReference>
<feature type="domain" description="Peptidase S26" evidence="7">
    <location>
        <begin position="6"/>
        <end position="164"/>
    </location>
</feature>
<evidence type="ECO:0000313" key="8">
    <source>
        <dbReference type="EMBL" id="MEQ2563515.1"/>
    </source>
</evidence>
<keyword evidence="9" id="KW-1185">Reference proteome</keyword>
<dbReference type="PROSITE" id="PS00760">
    <property type="entry name" value="SPASE_I_2"/>
    <property type="match status" value="1"/>
</dbReference>